<gene>
    <name evidence="1" type="ORF">LAUMK13_05667</name>
</gene>
<protein>
    <submittedName>
        <fullName evidence="1">Uncharacterized protein</fullName>
    </submittedName>
</protein>
<proteinExistence type="predicted"/>
<reference evidence="1 2" key="1">
    <citation type="submission" date="2018-09" db="EMBL/GenBank/DDBJ databases">
        <authorList>
            <person name="Tagini F."/>
        </authorList>
    </citation>
    <scope>NUCLEOTIDE SEQUENCE [LARGE SCALE GENOMIC DNA]</scope>
    <source>
        <strain evidence="1 2">MK13</strain>
    </source>
</reference>
<keyword evidence="2" id="KW-1185">Reference proteome</keyword>
<dbReference type="Proteomes" id="UP000267289">
    <property type="component" value="Unassembled WGS sequence"/>
</dbReference>
<accession>A0A498QJ51</accession>
<name>A0A498QJ51_9MYCO</name>
<sequence>MQQYFDIVRTLFAAVRDSRGSRAMGKETPD</sequence>
<evidence type="ECO:0000313" key="1">
    <source>
        <dbReference type="EMBL" id="VBA46434.1"/>
    </source>
</evidence>
<evidence type="ECO:0000313" key="2">
    <source>
        <dbReference type="Proteomes" id="UP000267289"/>
    </source>
</evidence>
<dbReference type="AlphaFoldDB" id="A0A498QJ51"/>
<dbReference type="EMBL" id="UPHQ01000314">
    <property type="protein sequence ID" value="VBA46434.1"/>
    <property type="molecule type" value="Genomic_DNA"/>
</dbReference>
<organism evidence="1 2">
    <name type="scientific">Mycobacterium innocens</name>
    <dbReference type="NCBI Taxonomy" id="2341083"/>
    <lineage>
        <taxon>Bacteria</taxon>
        <taxon>Bacillati</taxon>
        <taxon>Actinomycetota</taxon>
        <taxon>Actinomycetes</taxon>
        <taxon>Mycobacteriales</taxon>
        <taxon>Mycobacteriaceae</taxon>
        <taxon>Mycobacterium</taxon>
    </lineage>
</organism>